<evidence type="ECO:0000256" key="1">
    <source>
        <dbReference type="SAM" id="MobiDB-lite"/>
    </source>
</evidence>
<proteinExistence type="predicted"/>
<reference evidence="2" key="1">
    <citation type="journal article" date="2020" name="G3 (Bethesda)">
        <title>High-Quality Assemblies for Three Invasive Social Wasps from the &lt;i&gt;Vespula&lt;/i&gt; Genus.</title>
        <authorList>
            <person name="Harrop T.W.R."/>
            <person name="Guhlin J."/>
            <person name="McLaughlin G.M."/>
            <person name="Permina E."/>
            <person name="Stockwell P."/>
            <person name="Gilligan J."/>
            <person name="Le Lec M.F."/>
            <person name="Gruber M.A.M."/>
            <person name="Quinn O."/>
            <person name="Lovegrove M."/>
            <person name="Duncan E.J."/>
            <person name="Remnant E.J."/>
            <person name="Van Eeckhoven J."/>
            <person name="Graham B."/>
            <person name="Knapp R.A."/>
            <person name="Langford K.W."/>
            <person name="Kronenberg Z."/>
            <person name="Press M.O."/>
            <person name="Eacker S.M."/>
            <person name="Wilson-Rankin E.E."/>
            <person name="Purcell J."/>
            <person name="Lester P.J."/>
            <person name="Dearden P.K."/>
        </authorList>
    </citation>
    <scope>NUCLEOTIDE SEQUENCE</scope>
    <source>
        <strain evidence="2">Volc-1</strain>
    </source>
</reference>
<dbReference type="AlphaFoldDB" id="A0A834NQP1"/>
<protein>
    <submittedName>
        <fullName evidence="2">Uncharacterized protein</fullName>
    </submittedName>
</protein>
<name>A0A834NQP1_VESPE</name>
<accession>A0A834NQP1</accession>
<feature type="region of interest" description="Disordered" evidence="1">
    <location>
        <begin position="38"/>
        <end position="94"/>
    </location>
</feature>
<evidence type="ECO:0000313" key="3">
    <source>
        <dbReference type="Proteomes" id="UP000600918"/>
    </source>
</evidence>
<feature type="compositionally biased region" description="Low complexity" evidence="1">
    <location>
        <begin position="46"/>
        <end position="68"/>
    </location>
</feature>
<sequence>MPSLRVDARSQGTPCERDANWLISLIFGRKSLVDYNDNETTNDQESTSTTTTTTSTTTTSSTTTTTTTPKPTLTQHFDYRDSRAYDSGTSTQYNGYQAKNDYPPMSAHSVHKWQSLGTRESVKETRSNMQQYNKNGKRFIGSLLKRTKLYDAKENTMSSSIIESSKIHDTLSDNTN</sequence>
<keyword evidence="3" id="KW-1185">Reference proteome</keyword>
<dbReference type="Proteomes" id="UP000600918">
    <property type="component" value="Unassembled WGS sequence"/>
</dbReference>
<evidence type="ECO:0000313" key="2">
    <source>
        <dbReference type="EMBL" id="KAF7415674.1"/>
    </source>
</evidence>
<dbReference type="EMBL" id="JACSDY010000011">
    <property type="protein sequence ID" value="KAF7415674.1"/>
    <property type="molecule type" value="Genomic_DNA"/>
</dbReference>
<organism evidence="2 3">
    <name type="scientific">Vespula pensylvanica</name>
    <name type="common">Western yellow jacket</name>
    <name type="synonym">Wasp</name>
    <dbReference type="NCBI Taxonomy" id="30213"/>
    <lineage>
        <taxon>Eukaryota</taxon>
        <taxon>Metazoa</taxon>
        <taxon>Ecdysozoa</taxon>
        <taxon>Arthropoda</taxon>
        <taxon>Hexapoda</taxon>
        <taxon>Insecta</taxon>
        <taxon>Pterygota</taxon>
        <taxon>Neoptera</taxon>
        <taxon>Endopterygota</taxon>
        <taxon>Hymenoptera</taxon>
        <taxon>Apocrita</taxon>
        <taxon>Aculeata</taxon>
        <taxon>Vespoidea</taxon>
        <taxon>Vespidae</taxon>
        <taxon>Vespinae</taxon>
        <taxon>Vespula</taxon>
    </lineage>
</organism>
<comment type="caution">
    <text evidence="2">The sequence shown here is derived from an EMBL/GenBank/DDBJ whole genome shotgun (WGS) entry which is preliminary data.</text>
</comment>
<gene>
    <name evidence="2" type="ORF">H0235_012266</name>
</gene>